<reference evidence="1" key="1">
    <citation type="submission" date="2019-11" db="EMBL/GenBank/DDBJ databases">
        <authorList>
            <person name="Feng L."/>
        </authorList>
    </citation>
    <scope>NUCLEOTIDE SEQUENCE</scope>
    <source>
        <strain evidence="1">BintestinalisLFYP9</strain>
    </source>
</reference>
<name>A0A6N2S8K7_9BACE</name>
<evidence type="ECO:0000313" key="1">
    <source>
        <dbReference type="EMBL" id="VYS89747.1"/>
    </source>
</evidence>
<accession>A0A6N2S8K7</accession>
<protein>
    <submittedName>
        <fullName evidence="1">Uncharacterized protein</fullName>
    </submittedName>
</protein>
<organism evidence="1">
    <name type="scientific">Bacteroides intestinalis</name>
    <dbReference type="NCBI Taxonomy" id="329854"/>
    <lineage>
        <taxon>Bacteria</taxon>
        <taxon>Pseudomonadati</taxon>
        <taxon>Bacteroidota</taxon>
        <taxon>Bacteroidia</taxon>
        <taxon>Bacteroidales</taxon>
        <taxon>Bacteroidaceae</taxon>
        <taxon>Bacteroides</taxon>
    </lineage>
</organism>
<sequence length="35" mass="4051">MLGNFPELLDNTVVTTCVSIYNKHLEESEMYPFTN</sequence>
<dbReference type="EMBL" id="CACRSU010000011">
    <property type="protein sequence ID" value="VYS89747.1"/>
    <property type="molecule type" value="Genomic_DNA"/>
</dbReference>
<gene>
    <name evidence="1" type="ORF">BILFYP9_01003</name>
</gene>
<dbReference type="AlphaFoldDB" id="A0A6N2S8K7"/>
<proteinExistence type="predicted"/>